<dbReference type="PANTHER" id="PTHR43390:SF1">
    <property type="entry name" value="CHLOROPLAST PROCESSING PEPTIDASE"/>
    <property type="match status" value="1"/>
</dbReference>
<organism evidence="5 6">
    <name type="scientific">Mucilaginibacter conchicola</name>
    <dbReference type="NCBI Taxonomy" id="2303333"/>
    <lineage>
        <taxon>Bacteria</taxon>
        <taxon>Pseudomonadati</taxon>
        <taxon>Bacteroidota</taxon>
        <taxon>Sphingobacteriia</taxon>
        <taxon>Sphingobacteriales</taxon>
        <taxon>Sphingobacteriaceae</taxon>
        <taxon>Mucilaginibacter</taxon>
    </lineage>
</organism>
<dbReference type="InterPro" id="IPR036286">
    <property type="entry name" value="LexA/Signal_pep-like_sf"/>
</dbReference>
<evidence type="ECO:0000259" key="4">
    <source>
        <dbReference type="Pfam" id="PF10502"/>
    </source>
</evidence>
<dbReference type="Pfam" id="PF10502">
    <property type="entry name" value="Peptidase_S26"/>
    <property type="match status" value="1"/>
</dbReference>
<evidence type="ECO:0000313" key="6">
    <source>
        <dbReference type="Proteomes" id="UP000264217"/>
    </source>
</evidence>
<dbReference type="InterPro" id="IPR000223">
    <property type="entry name" value="Pept_S26A_signal_pept_1"/>
</dbReference>
<dbReference type="PRINTS" id="PR00727">
    <property type="entry name" value="LEADERPTASE"/>
</dbReference>
<name>A0A372NVH4_9SPHI</name>
<feature type="domain" description="Peptidase S26" evidence="4">
    <location>
        <begin position="6"/>
        <end position="214"/>
    </location>
</feature>
<comment type="caution">
    <text evidence="5">The sequence shown here is derived from an EMBL/GenBank/DDBJ whole genome shotgun (WGS) entry which is preliminary data.</text>
</comment>
<comment type="catalytic activity">
    <reaction evidence="3">
        <text>Cleavage of hydrophobic, N-terminal signal or leader sequences from secreted and periplasmic proteins.</text>
        <dbReference type="EC" id="3.4.21.89"/>
    </reaction>
</comment>
<proteinExistence type="inferred from homology"/>
<dbReference type="GO" id="GO:0004252">
    <property type="term" value="F:serine-type endopeptidase activity"/>
    <property type="evidence" value="ECO:0007669"/>
    <property type="project" value="InterPro"/>
</dbReference>
<comment type="subcellular location">
    <subcellularLocation>
        <location evidence="3">Membrane</location>
        <topology evidence="3">Single-pass type II membrane protein</topology>
    </subcellularLocation>
</comment>
<evidence type="ECO:0000256" key="1">
    <source>
        <dbReference type="ARBA" id="ARBA00009370"/>
    </source>
</evidence>
<reference evidence="5 6" key="1">
    <citation type="submission" date="2018-08" db="EMBL/GenBank/DDBJ databases">
        <title>Mucilaginibacter sp. MYSH2.</title>
        <authorList>
            <person name="Seo T."/>
        </authorList>
    </citation>
    <scope>NUCLEOTIDE SEQUENCE [LARGE SCALE GENOMIC DNA]</scope>
    <source>
        <strain evidence="5 6">MYSH2</strain>
    </source>
</reference>
<dbReference type="GO" id="GO:0016020">
    <property type="term" value="C:membrane"/>
    <property type="evidence" value="ECO:0007669"/>
    <property type="project" value="UniProtKB-SubCell"/>
</dbReference>
<dbReference type="OrthoDB" id="9802919at2"/>
<keyword evidence="3" id="KW-0645">Protease</keyword>
<dbReference type="Gene3D" id="2.10.109.10">
    <property type="entry name" value="Umud Fragment, subunit A"/>
    <property type="match status" value="1"/>
</dbReference>
<dbReference type="InterPro" id="IPR019533">
    <property type="entry name" value="Peptidase_S26"/>
</dbReference>
<protein>
    <recommendedName>
        <fullName evidence="2 3">Signal peptidase I</fullName>
        <ecNumber evidence="3">3.4.21.89</ecNumber>
    </recommendedName>
</protein>
<sequence>MKKALIIIITVAAAFIGITFIFQLTNVLAMYKVPTDANQPAINPGDRIYGSKFAKDRFYKFIAFSNKDVPLSIFRCVGLPGDEIQIKNGVLLRNRKPLNEDNVWNEYIITESQLDKINRYVVNNHYPVYTLLDTTYLITFSKKAMAETRLNLKQYVVSKDTVNEMISKAFPGTTYNEDNFGPVKVPANSYFLLGDSRHNAADSRYIGFVKESDIRTIILNR</sequence>
<dbReference type="Proteomes" id="UP000264217">
    <property type="component" value="Unassembled WGS sequence"/>
</dbReference>
<keyword evidence="3 5" id="KW-0378">Hydrolase</keyword>
<dbReference type="EC" id="3.4.21.89" evidence="3"/>
<dbReference type="RefSeq" id="WP_117389716.1">
    <property type="nucleotide sequence ID" value="NZ_QWDC01000001.1"/>
</dbReference>
<dbReference type="AlphaFoldDB" id="A0A372NVH4"/>
<accession>A0A372NVH4</accession>
<dbReference type="NCBIfam" id="TIGR02227">
    <property type="entry name" value="sigpep_I_bact"/>
    <property type="match status" value="1"/>
</dbReference>
<dbReference type="GO" id="GO:0006465">
    <property type="term" value="P:signal peptide processing"/>
    <property type="evidence" value="ECO:0007669"/>
    <property type="project" value="InterPro"/>
</dbReference>
<gene>
    <name evidence="5" type="primary">lepB</name>
    <name evidence="5" type="ORF">D0C36_00920</name>
</gene>
<dbReference type="SUPFAM" id="SSF51306">
    <property type="entry name" value="LexA/Signal peptidase"/>
    <property type="match status" value="1"/>
</dbReference>
<dbReference type="EMBL" id="QWDC01000001">
    <property type="protein sequence ID" value="RFZ94150.1"/>
    <property type="molecule type" value="Genomic_DNA"/>
</dbReference>
<dbReference type="CDD" id="cd06530">
    <property type="entry name" value="S26_SPase_I"/>
    <property type="match status" value="1"/>
</dbReference>
<evidence type="ECO:0000313" key="5">
    <source>
        <dbReference type="EMBL" id="RFZ94150.1"/>
    </source>
</evidence>
<evidence type="ECO:0000256" key="2">
    <source>
        <dbReference type="ARBA" id="ARBA00019232"/>
    </source>
</evidence>
<dbReference type="PANTHER" id="PTHR43390">
    <property type="entry name" value="SIGNAL PEPTIDASE I"/>
    <property type="match status" value="1"/>
</dbReference>
<evidence type="ECO:0000256" key="3">
    <source>
        <dbReference type="RuleBase" id="RU362042"/>
    </source>
</evidence>
<comment type="similarity">
    <text evidence="1 3">Belongs to the peptidase S26 family.</text>
</comment>
<dbReference type="GO" id="GO:0009003">
    <property type="term" value="F:signal peptidase activity"/>
    <property type="evidence" value="ECO:0007669"/>
    <property type="project" value="UniProtKB-EC"/>
</dbReference>
<keyword evidence="6" id="KW-1185">Reference proteome</keyword>